<reference evidence="3 4" key="1">
    <citation type="submission" date="2018-02" db="EMBL/GenBank/DDBJ databases">
        <authorList>
            <person name="Dubost A."/>
        </authorList>
    </citation>
    <scope>NUCLEOTIDE SEQUENCE [LARGE SCALE GENOMIC DNA]</scope>
    <source>
        <strain evidence="4">JV551A3</strain>
    </source>
</reference>
<evidence type="ECO:0000256" key="1">
    <source>
        <dbReference type="ARBA" id="ARBA00023172"/>
    </source>
</evidence>
<comment type="caution">
    <text evidence="3">The sequence shown here is derived from an EMBL/GenBank/DDBJ whole genome shotgun (WGS) entry which is preliminary data.</text>
</comment>
<feature type="domain" description="Tyr recombinase" evidence="2">
    <location>
        <begin position="259"/>
        <end position="473"/>
    </location>
</feature>
<organism evidence="3 4">
    <name type="scientific">Pseudomonas inefficax</name>
    <dbReference type="NCBI Taxonomy" id="2078786"/>
    <lineage>
        <taxon>Bacteria</taxon>
        <taxon>Pseudomonadati</taxon>
        <taxon>Pseudomonadota</taxon>
        <taxon>Gammaproteobacteria</taxon>
        <taxon>Pseudomonadales</taxon>
        <taxon>Pseudomonadaceae</taxon>
        <taxon>Pseudomonas</taxon>
    </lineage>
</organism>
<dbReference type="GO" id="GO:0015074">
    <property type="term" value="P:DNA integration"/>
    <property type="evidence" value="ECO:0007669"/>
    <property type="project" value="InterPro"/>
</dbReference>
<sequence>MRDHKPDMLFFESFADQPADIKGLIESERDRLIITTMQLDGNWTVTSRYGDDTWEFSDFTTNAPHSSKKINFMKFPPAFRSVMKAMVYRLIMRGRNGCVRPKGPTVRLFFLNAGLFLRYLQSLSIESLGKISPMICANYAKSCKDRRHHQTGKPLSVARLIALLISVEEIYELSQYTNDPMPQHPWPESSARCLAGGIGMDFKSKTPLIPDDVFCSLFKQASLEIENAKQILDLRDELYAFEDNQVDCIPSSECLAKNRHLKSRGWELGLREFYKSLISLRTACYIVLASTSGCRNHELTNLQIGSHHRSEDNEGNIYHWMRSKSEKTDEGMHSWMIPEAAVRALRVMERWSDPYRAAIADEIAHLRRYNPHDPNIGEVLKHRNALFLGLNKFGKVRTVTRSNWPKALNNFTKNCGLNWKLATHQFRRKFANYAAHSRFGDLRYLREHFAHWSLDMTLRYAMDDSWGQHLDLDLYLEIQGELEDIKFETVDSWMESKSLAGGYGTAIKKWQRNPQNLLIFPNHAAMLKSIAESTSIRSNGHAWCTADNDRCVGNTLERTRCGAGCNQAVIGPSHAPIYQRLYKDLKELRDCADIGEAGRQRVDRDLDRSREVLRQLGIDPEEIIA</sequence>
<dbReference type="AlphaFoldDB" id="A0AAQ1P9X1"/>
<dbReference type="SUPFAM" id="SSF56349">
    <property type="entry name" value="DNA breaking-rejoining enzymes"/>
    <property type="match status" value="1"/>
</dbReference>
<accession>A0AAQ1P9X1</accession>
<evidence type="ECO:0000313" key="3">
    <source>
        <dbReference type="EMBL" id="SPO60440.1"/>
    </source>
</evidence>
<evidence type="ECO:0000313" key="4">
    <source>
        <dbReference type="Proteomes" id="UP000294335"/>
    </source>
</evidence>
<dbReference type="InterPro" id="IPR002104">
    <property type="entry name" value="Integrase_catalytic"/>
</dbReference>
<dbReference type="PROSITE" id="PS51898">
    <property type="entry name" value="TYR_RECOMBINASE"/>
    <property type="match status" value="1"/>
</dbReference>
<protein>
    <recommendedName>
        <fullName evidence="2">Tyr recombinase domain-containing protein</fullName>
    </recommendedName>
</protein>
<dbReference type="GO" id="GO:0006310">
    <property type="term" value="P:DNA recombination"/>
    <property type="evidence" value="ECO:0007669"/>
    <property type="project" value="UniProtKB-KW"/>
</dbReference>
<gene>
    <name evidence="3" type="ORF">JV551A3_V1_850061</name>
</gene>
<dbReference type="EMBL" id="OPYN01000085">
    <property type="protein sequence ID" value="SPO60440.1"/>
    <property type="molecule type" value="Genomic_DNA"/>
</dbReference>
<dbReference type="Gene3D" id="1.10.443.10">
    <property type="entry name" value="Intergrase catalytic core"/>
    <property type="match status" value="1"/>
</dbReference>
<dbReference type="Pfam" id="PF00589">
    <property type="entry name" value="Phage_integrase"/>
    <property type="match status" value="1"/>
</dbReference>
<proteinExistence type="predicted"/>
<name>A0AAQ1P9X1_9PSED</name>
<dbReference type="InterPro" id="IPR011010">
    <property type="entry name" value="DNA_brk_join_enz"/>
</dbReference>
<keyword evidence="1" id="KW-0233">DNA recombination</keyword>
<keyword evidence="4" id="KW-1185">Reference proteome</keyword>
<dbReference type="InterPro" id="IPR013762">
    <property type="entry name" value="Integrase-like_cat_sf"/>
</dbReference>
<dbReference type="GO" id="GO:0003677">
    <property type="term" value="F:DNA binding"/>
    <property type="evidence" value="ECO:0007669"/>
    <property type="project" value="InterPro"/>
</dbReference>
<evidence type="ECO:0000259" key="2">
    <source>
        <dbReference type="PROSITE" id="PS51898"/>
    </source>
</evidence>
<dbReference type="Proteomes" id="UP000294335">
    <property type="component" value="Unassembled WGS sequence"/>
</dbReference>